<evidence type="ECO:0000313" key="4">
    <source>
        <dbReference type="WBParaSite" id="PgR051X_g018_t01"/>
    </source>
</evidence>
<evidence type="ECO:0000259" key="2">
    <source>
        <dbReference type="PROSITE" id="PS50041"/>
    </source>
</evidence>
<reference evidence="4" key="1">
    <citation type="submission" date="2022-11" db="UniProtKB">
        <authorList>
            <consortium name="WormBaseParasite"/>
        </authorList>
    </citation>
    <scope>IDENTIFICATION</scope>
</reference>
<dbReference type="InterPro" id="IPR050111">
    <property type="entry name" value="C-type_lectin/snaclec_domain"/>
</dbReference>
<dbReference type="CDD" id="cd00037">
    <property type="entry name" value="CLECT"/>
    <property type="match status" value="1"/>
</dbReference>
<feature type="transmembrane region" description="Helical" evidence="1">
    <location>
        <begin position="38"/>
        <end position="55"/>
    </location>
</feature>
<dbReference type="Pfam" id="PF00059">
    <property type="entry name" value="Lectin_C"/>
    <property type="match status" value="1"/>
</dbReference>
<dbReference type="SMART" id="SM00034">
    <property type="entry name" value="CLECT"/>
    <property type="match status" value="1"/>
</dbReference>
<protein>
    <submittedName>
        <fullName evidence="4">C-type lectin domain-containing protein</fullName>
    </submittedName>
</protein>
<evidence type="ECO:0000256" key="1">
    <source>
        <dbReference type="SAM" id="Phobius"/>
    </source>
</evidence>
<keyword evidence="1" id="KW-1133">Transmembrane helix</keyword>
<dbReference type="WBParaSite" id="PgR051X_g018_t01">
    <property type="protein sequence ID" value="PgR051X_g018_t01"/>
    <property type="gene ID" value="PgR051X_g018"/>
</dbReference>
<proteinExistence type="predicted"/>
<dbReference type="InterPro" id="IPR001304">
    <property type="entry name" value="C-type_lectin-like"/>
</dbReference>
<dbReference type="AlphaFoldDB" id="A0A915BPR2"/>
<keyword evidence="1" id="KW-0812">Transmembrane</keyword>
<dbReference type="SUPFAM" id="SSF56436">
    <property type="entry name" value="C-type lectin-like"/>
    <property type="match status" value="1"/>
</dbReference>
<dbReference type="InterPro" id="IPR016187">
    <property type="entry name" value="CTDL_fold"/>
</dbReference>
<feature type="transmembrane region" description="Helical" evidence="1">
    <location>
        <begin position="12"/>
        <end position="31"/>
    </location>
</feature>
<organism evidence="3 4">
    <name type="scientific">Parascaris univalens</name>
    <name type="common">Nematode worm</name>
    <dbReference type="NCBI Taxonomy" id="6257"/>
    <lineage>
        <taxon>Eukaryota</taxon>
        <taxon>Metazoa</taxon>
        <taxon>Ecdysozoa</taxon>
        <taxon>Nematoda</taxon>
        <taxon>Chromadorea</taxon>
        <taxon>Rhabditida</taxon>
        <taxon>Spirurina</taxon>
        <taxon>Ascaridomorpha</taxon>
        <taxon>Ascaridoidea</taxon>
        <taxon>Ascarididae</taxon>
        <taxon>Parascaris</taxon>
    </lineage>
</organism>
<accession>A0A915BPR2</accession>
<dbReference type="InterPro" id="IPR016186">
    <property type="entry name" value="C-type_lectin-like/link_sf"/>
</dbReference>
<dbReference type="PROSITE" id="PS50041">
    <property type="entry name" value="C_TYPE_LECTIN_2"/>
    <property type="match status" value="1"/>
</dbReference>
<keyword evidence="1" id="KW-0472">Membrane</keyword>
<keyword evidence="3" id="KW-1185">Reference proteome</keyword>
<dbReference type="Gene3D" id="3.10.100.10">
    <property type="entry name" value="Mannose-Binding Protein A, subunit A"/>
    <property type="match status" value="1"/>
</dbReference>
<dbReference type="Proteomes" id="UP000887569">
    <property type="component" value="Unplaced"/>
</dbReference>
<name>A0A915BPR2_PARUN</name>
<evidence type="ECO:0000313" key="3">
    <source>
        <dbReference type="Proteomes" id="UP000887569"/>
    </source>
</evidence>
<sequence>ILSFFTFGCTLYPVLHFSCSVFSTFSILINALNSAKKFLSSIMSPLLILALFITSEGVSAGCGTPASKLEERCFAYPSLSHFYDGKCYILELRQAKTVEQLTFDSKFHYENVCQHLNGYRGRLASIGDAVTYELKTVGVLSNKRHTITANHFFGPDQQDASQKYPYLCQYEDEFYCPEGYSLLGLYCYKVNTARLSHNDAERSCRASNGSLAVLHDEETIQFIANLAAGDAVAESSIHIGLHWSADLKQWSNADATSVDFFRWRIKEKGAPTVSTLPNSASEAVLNVQVNSQDGVGNFGYMDIVDKNYRAPSACQVLASNSYGKVVVPSSNLWTL</sequence>
<dbReference type="PANTHER" id="PTHR22803">
    <property type="entry name" value="MANNOSE, PHOSPHOLIPASE, LECTIN RECEPTOR RELATED"/>
    <property type="match status" value="1"/>
</dbReference>
<feature type="domain" description="C-type lectin" evidence="2">
    <location>
        <begin position="183"/>
        <end position="271"/>
    </location>
</feature>